<dbReference type="Proteomes" id="UP000009022">
    <property type="component" value="Unassembled WGS sequence"/>
</dbReference>
<dbReference type="InterPro" id="IPR041476">
    <property type="entry name" value="TRAF3IP1_C"/>
</dbReference>
<feature type="compositionally biased region" description="Basic and acidic residues" evidence="10">
    <location>
        <begin position="178"/>
        <end position="203"/>
    </location>
</feature>
<reference evidence="13 14" key="1">
    <citation type="journal article" date="2008" name="Nature">
        <title>The Trichoplax genome and the nature of placozoans.</title>
        <authorList>
            <person name="Srivastava M."/>
            <person name="Begovic E."/>
            <person name="Chapman J."/>
            <person name="Putnam N.H."/>
            <person name="Hellsten U."/>
            <person name="Kawashima T."/>
            <person name="Kuo A."/>
            <person name="Mitros T."/>
            <person name="Salamov A."/>
            <person name="Carpenter M.L."/>
            <person name="Signorovitch A.Y."/>
            <person name="Moreno M.A."/>
            <person name="Kamm K."/>
            <person name="Grimwood J."/>
            <person name="Schmutz J."/>
            <person name="Shapiro H."/>
            <person name="Grigoriev I.V."/>
            <person name="Buss L.W."/>
            <person name="Schierwater B."/>
            <person name="Dellaporta S.L."/>
            <person name="Rokhsar D.S."/>
        </authorList>
    </citation>
    <scope>NUCLEOTIDE SEQUENCE [LARGE SCALE GENOMIC DNA]</scope>
    <source>
        <strain evidence="13 14">Grell-BS-1999</strain>
    </source>
</reference>
<keyword evidence="3" id="KW-0963">Cytoplasm</keyword>
<dbReference type="FunCoup" id="B3RMC2">
    <property type="interactions" value="507"/>
</dbReference>
<evidence type="ECO:0000259" key="12">
    <source>
        <dbReference type="Pfam" id="PF17749"/>
    </source>
</evidence>
<dbReference type="Gene3D" id="1.10.418.50">
    <property type="entry name" value="Microtubule-binding protein MIP-T3"/>
    <property type="match status" value="1"/>
</dbReference>
<dbReference type="InterPro" id="IPR018799">
    <property type="entry name" value="TRAF3IP1"/>
</dbReference>
<dbReference type="InterPro" id="IPR040468">
    <property type="entry name" value="TRAF3IP1_N"/>
</dbReference>
<dbReference type="STRING" id="10228.B3RMC2"/>
<keyword evidence="7" id="KW-0966">Cell projection</keyword>
<evidence type="ECO:0008006" key="15">
    <source>
        <dbReference type="Google" id="ProtNLM"/>
    </source>
</evidence>
<dbReference type="GeneID" id="6751390"/>
<proteinExistence type="inferred from homology"/>
<dbReference type="Pfam" id="PF10243">
    <property type="entry name" value="MIP-T3"/>
    <property type="match status" value="1"/>
</dbReference>
<dbReference type="PhylomeDB" id="B3RMC2"/>
<dbReference type="GO" id="GO:0060271">
    <property type="term" value="P:cilium assembly"/>
    <property type="evidence" value="ECO:0000318"/>
    <property type="project" value="GO_Central"/>
</dbReference>
<evidence type="ECO:0000256" key="1">
    <source>
        <dbReference type="ARBA" id="ARBA00004120"/>
    </source>
</evidence>
<organism evidence="13 14">
    <name type="scientific">Trichoplax adhaerens</name>
    <name type="common">Trichoplax reptans</name>
    <dbReference type="NCBI Taxonomy" id="10228"/>
    <lineage>
        <taxon>Eukaryota</taxon>
        <taxon>Metazoa</taxon>
        <taxon>Placozoa</taxon>
        <taxon>Uniplacotomia</taxon>
        <taxon>Trichoplacea</taxon>
        <taxon>Trichoplacidae</taxon>
        <taxon>Trichoplax</taxon>
    </lineage>
</organism>
<feature type="coiled-coil region" evidence="9">
    <location>
        <begin position="352"/>
        <end position="407"/>
    </location>
</feature>
<accession>B3RMC2</accession>
<evidence type="ECO:0000313" key="14">
    <source>
        <dbReference type="Proteomes" id="UP000009022"/>
    </source>
</evidence>
<evidence type="ECO:0000256" key="3">
    <source>
        <dbReference type="ARBA" id="ARBA00022490"/>
    </source>
</evidence>
<evidence type="ECO:0000256" key="6">
    <source>
        <dbReference type="ARBA" id="ARBA00023212"/>
    </source>
</evidence>
<dbReference type="Pfam" id="PF17749">
    <property type="entry name" value="MIP-T3_C"/>
    <property type="match status" value="1"/>
</dbReference>
<keyword evidence="14" id="KW-1185">Reference proteome</keyword>
<dbReference type="KEGG" id="tad:TRIADDRAFT_63695"/>
<sequence>MAFLQKAVDCICHVTHQNLSVKPSKIVSGHEPEKTNELLQVMALAISNKTDSSDAVKKVLSGVKPSRILVLLLKIYCIGANVDIVRIAKKGKEVQQKNGNQENIPSHTENEERSRKERHTPKEEKKAEKEDNSKQRVPHDEEVKGNDPAPVEQDSRGKQNDVPPEADQRPSSPKGSRATREKLDDETNDKALRKPRSANKDTTDGPIRSAKSDRQRLNGAMNENDETPVPRVYSGHVERPSSARPAPPRPRKPGSGDDRTSRNSGSAKAVANVIVDNGNEQESEDETFVVEETQPTIIKDEQVVDNIEIENEEHGGLVKKILETKKELEKKGPKGPDTSKSIIPDATRKKERELVEKEIEKLRVTIQNLCRSANPLGKIMDYVQEDIDSMQKELETWRSENTDHEMALKRERNASETAIEPLKSQLKEIELGIADKIELISTVKANILRNEEKMQKMINGIFSSRS</sequence>
<dbReference type="GO" id="GO:0005930">
    <property type="term" value="C:axoneme"/>
    <property type="evidence" value="ECO:0000318"/>
    <property type="project" value="GO_Central"/>
</dbReference>
<dbReference type="PANTHER" id="PTHR31363">
    <property type="entry name" value="TRAF3-INTERACTING PROTEIN 1"/>
    <property type="match status" value="1"/>
</dbReference>
<dbReference type="InParanoid" id="B3RMC2"/>
<dbReference type="HOGENOM" id="CLU_023216_1_0_1"/>
<feature type="domain" description="TRAF3-interacting protein 1 N-terminal" evidence="11">
    <location>
        <begin position="2"/>
        <end position="44"/>
    </location>
</feature>
<dbReference type="GO" id="GO:0042073">
    <property type="term" value="P:intraciliary transport"/>
    <property type="evidence" value="ECO:0000318"/>
    <property type="project" value="GO_Central"/>
</dbReference>
<evidence type="ECO:0000256" key="9">
    <source>
        <dbReference type="SAM" id="Coils"/>
    </source>
</evidence>
<feature type="compositionally biased region" description="Polar residues" evidence="10">
    <location>
        <begin position="96"/>
        <end position="107"/>
    </location>
</feature>
<comment type="similarity">
    <text evidence="8">Belongs to the TRAF3IP1 family.</text>
</comment>
<evidence type="ECO:0000256" key="4">
    <source>
        <dbReference type="ARBA" id="ARBA00022794"/>
    </source>
</evidence>
<evidence type="ECO:0000256" key="8">
    <source>
        <dbReference type="ARBA" id="ARBA00043971"/>
    </source>
</evidence>
<dbReference type="PANTHER" id="PTHR31363:SF0">
    <property type="entry name" value="TRAF3-INTERACTING PROTEIN 1"/>
    <property type="match status" value="1"/>
</dbReference>
<dbReference type="RefSeq" id="XP_002109658.1">
    <property type="nucleotide sequence ID" value="XM_002109622.1"/>
</dbReference>
<feature type="region of interest" description="Disordered" evidence="10">
    <location>
        <begin position="327"/>
        <end position="348"/>
    </location>
</feature>
<dbReference type="GO" id="GO:0036064">
    <property type="term" value="C:ciliary basal body"/>
    <property type="evidence" value="ECO:0000318"/>
    <property type="project" value="GO_Central"/>
</dbReference>
<evidence type="ECO:0000256" key="7">
    <source>
        <dbReference type="ARBA" id="ARBA00023273"/>
    </source>
</evidence>
<feature type="compositionally biased region" description="Basic and acidic residues" evidence="10">
    <location>
        <begin position="108"/>
        <end position="145"/>
    </location>
</feature>
<evidence type="ECO:0000259" key="11">
    <source>
        <dbReference type="Pfam" id="PF10243"/>
    </source>
</evidence>
<evidence type="ECO:0000256" key="10">
    <source>
        <dbReference type="SAM" id="MobiDB-lite"/>
    </source>
</evidence>
<evidence type="ECO:0000256" key="5">
    <source>
        <dbReference type="ARBA" id="ARBA00023054"/>
    </source>
</evidence>
<dbReference type="InterPro" id="IPR042576">
    <property type="entry name" value="TRAF3IP1_N_sf"/>
</dbReference>
<dbReference type="GO" id="GO:0070507">
    <property type="term" value="P:regulation of microtubule cytoskeleton organization"/>
    <property type="evidence" value="ECO:0000318"/>
    <property type="project" value="GO_Central"/>
</dbReference>
<comment type="subcellular location">
    <subcellularLocation>
        <location evidence="2">Cytoplasm</location>
        <location evidence="2">Cytoskeleton</location>
        <location evidence="2">Cilium axoneme</location>
    </subcellularLocation>
    <subcellularLocation>
        <location evidence="1">Cytoplasm</location>
        <location evidence="1">Cytoskeleton</location>
        <location evidence="1">Cilium basal body</location>
    </subcellularLocation>
</comment>
<feature type="region of interest" description="Disordered" evidence="10">
    <location>
        <begin position="92"/>
        <end position="269"/>
    </location>
</feature>
<keyword evidence="4" id="KW-0970">Cilium biogenesis/degradation</keyword>
<evidence type="ECO:0000256" key="2">
    <source>
        <dbReference type="ARBA" id="ARBA00004430"/>
    </source>
</evidence>
<dbReference type="OrthoDB" id="10258914at2759"/>
<keyword evidence="5 9" id="KW-0175">Coiled coil</keyword>
<feature type="domain" description="TRAF3-interacting protein 1 C-terminal" evidence="12">
    <location>
        <begin position="310"/>
        <end position="459"/>
    </location>
</feature>
<dbReference type="EMBL" id="DS985242">
    <property type="protein sequence ID" value="EDV27824.1"/>
    <property type="molecule type" value="Genomic_DNA"/>
</dbReference>
<protein>
    <recommendedName>
        <fullName evidence="15">TRAF3-interacting protein 1 C-terminal domain-containing protein</fullName>
    </recommendedName>
</protein>
<dbReference type="GO" id="GO:0008017">
    <property type="term" value="F:microtubule binding"/>
    <property type="evidence" value="ECO:0007669"/>
    <property type="project" value="InterPro"/>
</dbReference>
<dbReference type="OMA" id="FRFLMDV"/>
<dbReference type="CTD" id="6751390"/>
<dbReference type="AlphaFoldDB" id="B3RMC2"/>
<dbReference type="GO" id="GO:0030992">
    <property type="term" value="C:intraciliary transport particle B"/>
    <property type="evidence" value="ECO:0000318"/>
    <property type="project" value="GO_Central"/>
</dbReference>
<dbReference type="eggNOG" id="KOG3809">
    <property type="taxonomic scope" value="Eukaryota"/>
</dbReference>
<name>B3RMC2_TRIAD</name>
<gene>
    <name evidence="13" type="ORF">TRIADDRAFT_63695</name>
</gene>
<evidence type="ECO:0000313" key="13">
    <source>
        <dbReference type="EMBL" id="EDV27824.1"/>
    </source>
</evidence>
<keyword evidence="6" id="KW-0206">Cytoskeleton</keyword>